<comment type="caution">
    <text evidence="1">The sequence shown here is derived from an EMBL/GenBank/DDBJ whole genome shotgun (WGS) entry which is preliminary data.</text>
</comment>
<proteinExistence type="predicted"/>
<dbReference type="Proteomes" id="UP001497382">
    <property type="component" value="Unassembled WGS sequence"/>
</dbReference>
<protein>
    <submittedName>
        <fullName evidence="1">Uncharacterized protein</fullName>
    </submittedName>
</protein>
<sequence length="76" mass="8305">MQTCRIAIAPDRFEAEEMAFGLRKGSSLLKPLNEQIQKMAEGGIFAAAEKAVGLGKKACRFETPRQRPVKIGDLQG</sequence>
<name>A0AAV2BP31_9ARAC</name>
<dbReference type="SUPFAM" id="SSF53850">
    <property type="entry name" value="Periplasmic binding protein-like II"/>
    <property type="match status" value="1"/>
</dbReference>
<dbReference type="EMBL" id="CAXIEN010000429">
    <property type="protein sequence ID" value="CAL1297531.1"/>
    <property type="molecule type" value="Genomic_DNA"/>
</dbReference>
<evidence type="ECO:0000313" key="2">
    <source>
        <dbReference type="Proteomes" id="UP001497382"/>
    </source>
</evidence>
<dbReference type="AlphaFoldDB" id="A0AAV2BP31"/>
<accession>A0AAV2BP31</accession>
<organism evidence="1 2">
    <name type="scientific">Larinioides sclopetarius</name>
    <dbReference type="NCBI Taxonomy" id="280406"/>
    <lineage>
        <taxon>Eukaryota</taxon>
        <taxon>Metazoa</taxon>
        <taxon>Ecdysozoa</taxon>
        <taxon>Arthropoda</taxon>
        <taxon>Chelicerata</taxon>
        <taxon>Arachnida</taxon>
        <taxon>Araneae</taxon>
        <taxon>Araneomorphae</taxon>
        <taxon>Entelegynae</taxon>
        <taxon>Araneoidea</taxon>
        <taxon>Araneidae</taxon>
        <taxon>Larinioides</taxon>
    </lineage>
</organism>
<reference evidence="1 2" key="1">
    <citation type="submission" date="2024-04" db="EMBL/GenBank/DDBJ databases">
        <authorList>
            <person name="Rising A."/>
            <person name="Reimegard J."/>
            <person name="Sonavane S."/>
            <person name="Akerstrom W."/>
            <person name="Nylinder S."/>
            <person name="Hedman E."/>
            <person name="Kallberg Y."/>
        </authorList>
    </citation>
    <scope>NUCLEOTIDE SEQUENCE [LARGE SCALE GENOMIC DNA]</scope>
</reference>
<gene>
    <name evidence="1" type="ORF">LARSCL_LOCUS20353</name>
</gene>
<keyword evidence="2" id="KW-1185">Reference proteome</keyword>
<feature type="non-terminal residue" evidence="1">
    <location>
        <position position="76"/>
    </location>
</feature>
<evidence type="ECO:0000313" key="1">
    <source>
        <dbReference type="EMBL" id="CAL1297531.1"/>
    </source>
</evidence>